<evidence type="ECO:0000256" key="1">
    <source>
        <dbReference type="SAM" id="MobiDB-lite"/>
    </source>
</evidence>
<dbReference type="EMBL" id="MH979784">
    <property type="protein sequence ID" value="AYV89239.1"/>
    <property type="molecule type" value="mRNA"/>
</dbReference>
<organism evidence="3">
    <name type="scientific">Tetranychus evansi</name>
    <name type="common">red spider mite</name>
    <dbReference type="NCBI Taxonomy" id="178897"/>
    <lineage>
        <taxon>Eukaryota</taxon>
        <taxon>Metazoa</taxon>
        <taxon>Ecdysozoa</taxon>
        <taxon>Arthropoda</taxon>
        <taxon>Chelicerata</taxon>
        <taxon>Arachnida</taxon>
        <taxon>Acari</taxon>
        <taxon>Acariformes</taxon>
        <taxon>Trombidiformes</taxon>
        <taxon>Prostigmata</taxon>
        <taxon>Eleutherengona</taxon>
        <taxon>Raphignathae</taxon>
        <taxon>Tetranychoidea</taxon>
        <taxon>Tetranychidae</taxon>
        <taxon>Tetranychus</taxon>
    </lineage>
</organism>
<sequence>MRFLIILTFFAGLSWCQQTQIETSVNDDQGRIVISGNSGRLIDMFLHPLRPFLGEAGHKALHNALETIPMSVLNQVSNLGQLFGALITFNPTAVPKLINQFFPGASSFLNLLPSFGSAGLGALTSLTGSSSRFAGNLFGSNSFANRFGQRQGFPSFSSQPSNSFSTSNSAATTATSSPSLRGNFSPANIASDLVGQGLSNFAGVTNSLASGQPLSALLTMAGSAADSVNRFGNLAATGANMASGLASRIPNTVSQLSNRFSSMVPGASLSPFRASSSASLNPGQANERSSASFSSPLNSLLRSNPFTAFLAGR</sequence>
<name>A0A3G5APE6_9ACAR</name>
<reference evidence="3" key="1">
    <citation type="submission" date="2018-09" db="EMBL/GenBank/DDBJ databases">
        <title>Identification of saliva proteins of spider mite Tetranychus evansi by transcriptome and LC-MS/MS approach.</title>
        <authorList>
            <person name="Huang H.-J."/>
            <person name="Cui J.-R."/>
            <person name="Hong X.-Y."/>
        </authorList>
    </citation>
    <scope>NUCLEOTIDE SEQUENCE</scope>
</reference>
<evidence type="ECO:0000313" key="3">
    <source>
        <dbReference type="EMBL" id="AYV89239.1"/>
    </source>
</evidence>
<protein>
    <submittedName>
        <fullName evidence="3">Uncharacterized protein</fullName>
    </submittedName>
</protein>
<evidence type="ECO:0000256" key="2">
    <source>
        <dbReference type="SAM" id="SignalP"/>
    </source>
</evidence>
<proteinExistence type="evidence at transcript level"/>
<feature type="region of interest" description="Disordered" evidence="1">
    <location>
        <begin position="275"/>
        <end position="295"/>
    </location>
</feature>
<accession>A0A3G5APE6</accession>
<feature type="signal peptide" evidence="2">
    <location>
        <begin position="1"/>
        <end position="16"/>
    </location>
</feature>
<keyword evidence="2" id="KW-0732">Signal</keyword>
<dbReference type="AlphaFoldDB" id="A0A3G5APE6"/>
<feature type="chain" id="PRO_5017931192" evidence="2">
    <location>
        <begin position="17"/>
        <end position="313"/>
    </location>
</feature>